<evidence type="ECO:0000313" key="3">
    <source>
        <dbReference type="Proteomes" id="UP001328107"/>
    </source>
</evidence>
<accession>A0AAN4YX01</accession>
<proteinExistence type="predicted"/>
<organism evidence="2 3">
    <name type="scientific">Pristionchus mayeri</name>
    <dbReference type="NCBI Taxonomy" id="1317129"/>
    <lineage>
        <taxon>Eukaryota</taxon>
        <taxon>Metazoa</taxon>
        <taxon>Ecdysozoa</taxon>
        <taxon>Nematoda</taxon>
        <taxon>Chromadorea</taxon>
        <taxon>Rhabditida</taxon>
        <taxon>Rhabditina</taxon>
        <taxon>Diplogasteromorpha</taxon>
        <taxon>Diplogasteroidea</taxon>
        <taxon>Neodiplogasteridae</taxon>
        <taxon>Pristionchus</taxon>
    </lineage>
</organism>
<sequence>LLEVPDHPPERVPAPLAVEADGVVEGFGRGLDLLRLPLQSDRAQTHFLPREHAEVRGRDGRESRGAVDDAPRERPPIGSGCGDVEQQRAPLLPCKCCPAAPPWSSDPPARVP</sequence>
<protein>
    <submittedName>
        <fullName evidence="2">Uncharacterized protein</fullName>
    </submittedName>
</protein>
<dbReference type="EMBL" id="BTRK01000001">
    <property type="protein sequence ID" value="GMR29971.1"/>
    <property type="molecule type" value="Genomic_DNA"/>
</dbReference>
<comment type="caution">
    <text evidence="2">The sequence shown here is derived from an EMBL/GenBank/DDBJ whole genome shotgun (WGS) entry which is preliminary data.</text>
</comment>
<name>A0AAN4YX01_9BILA</name>
<evidence type="ECO:0000256" key="1">
    <source>
        <dbReference type="SAM" id="MobiDB-lite"/>
    </source>
</evidence>
<feature type="non-terminal residue" evidence="2">
    <location>
        <position position="1"/>
    </location>
</feature>
<feature type="compositionally biased region" description="Basic and acidic residues" evidence="1">
    <location>
        <begin position="54"/>
        <end position="75"/>
    </location>
</feature>
<feature type="region of interest" description="Disordered" evidence="1">
    <location>
        <begin position="54"/>
        <end position="85"/>
    </location>
</feature>
<dbReference type="Proteomes" id="UP001328107">
    <property type="component" value="Unassembled WGS sequence"/>
</dbReference>
<reference evidence="3" key="1">
    <citation type="submission" date="2022-10" db="EMBL/GenBank/DDBJ databases">
        <title>Genome assembly of Pristionchus species.</title>
        <authorList>
            <person name="Yoshida K."/>
            <person name="Sommer R.J."/>
        </authorList>
    </citation>
    <scope>NUCLEOTIDE SEQUENCE [LARGE SCALE GENOMIC DNA]</scope>
    <source>
        <strain evidence="3">RS5460</strain>
    </source>
</reference>
<evidence type="ECO:0000313" key="2">
    <source>
        <dbReference type="EMBL" id="GMR29971.1"/>
    </source>
</evidence>
<dbReference type="AlphaFoldDB" id="A0AAN4YX01"/>
<keyword evidence="3" id="KW-1185">Reference proteome</keyword>
<gene>
    <name evidence="2" type="ORF">PMAYCL1PPCAC_00166</name>
</gene>